<gene>
    <name evidence="2" type="ORF">XA68_16006</name>
</gene>
<dbReference type="EMBL" id="LAZP02000051">
    <property type="protein sequence ID" value="PFH61878.1"/>
    <property type="molecule type" value="Genomic_DNA"/>
</dbReference>
<keyword evidence="3" id="KW-1185">Reference proteome</keyword>
<sequence length="141" mass="16038">MASAPPNPDDGKDNYESDSSDGWSEVFPMPPAHFIEEDRRFLLSNEYLESLRGETRETLLNALLEFKIAVEGLVREKWAYHNRIVRLMGIKQQLSCQNSGLAKKCSDLQKRLQEAGLSRQRESRVTQSVTIGREQVMTPVA</sequence>
<reference evidence="2 3" key="1">
    <citation type="journal article" date="2015" name="BMC Genomics">
        <title>Gene expression during zombie ant biting behavior reflects the complexity underlying fungal parasitic behavioral manipulation.</title>
        <authorList>
            <person name="de Bekker C."/>
            <person name="Ohm R.A."/>
            <person name="Loreto R.G."/>
            <person name="Sebastian A."/>
            <person name="Albert I."/>
            <person name="Merrow M."/>
            <person name="Brachmann A."/>
            <person name="Hughes D.P."/>
        </authorList>
    </citation>
    <scope>NUCLEOTIDE SEQUENCE [LARGE SCALE GENOMIC DNA]</scope>
    <source>
        <strain evidence="2 3">SC16a</strain>
    </source>
</reference>
<proteinExistence type="predicted"/>
<evidence type="ECO:0000313" key="2">
    <source>
        <dbReference type="EMBL" id="PFH61878.1"/>
    </source>
</evidence>
<evidence type="ECO:0000256" key="1">
    <source>
        <dbReference type="SAM" id="MobiDB-lite"/>
    </source>
</evidence>
<dbReference type="Proteomes" id="UP000037136">
    <property type="component" value="Unassembled WGS sequence"/>
</dbReference>
<name>A0A2A9PKI8_OPHUN</name>
<dbReference type="OrthoDB" id="10618792at2759"/>
<feature type="region of interest" description="Disordered" evidence="1">
    <location>
        <begin position="1"/>
        <end position="22"/>
    </location>
</feature>
<reference evidence="2 3" key="2">
    <citation type="journal article" date="2017" name="Sci. Rep.">
        <title>Ant-infecting Ophiocordyceps genomes reveal a high diversity of potential behavioral manipulation genes and a possible major role for enterotoxins.</title>
        <authorList>
            <person name="de Bekker C."/>
            <person name="Ohm R.A."/>
            <person name="Evans H.C."/>
            <person name="Brachmann A."/>
            <person name="Hughes D.P."/>
        </authorList>
    </citation>
    <scope>NUCLEOTIDE SEQUENCE [LARGE SCALE GENOMIC DNA]</scope>
    <source>
        <strain evidence="2 3">SC16a</strain>
    </source>
</reference>
<organism evidence="2 3">
    <name type="scientific">Ophiocordyceps unilateralis</name>
    <name type="common">Zombie-ant fungus</name>
    <name type="synonym">Torrubia unilateralis</name>
    <dbReference type="NCBI Taxonomy" id="268505"/>
    <lineage>
        <taxon>Eukaryota</taxon>
        <taxon>Fungi</taxon>
        <taxon>Dikarya</taxon>
        <taxon>Ascomycota</taxon>
        <taxon>Pezizomycotina</taxon>
        <taxon>Sordariomycetes</taxon>
        <taxon>Hypocreomycetidae</taxon>
        <taxon>Hypocreales</taxon>
        <taxon>Ophiocordycipitaceae</taxon>
        <taxon>Ophiocordyceps</taxon>
    </lineage>
</organism>
<accession>A0A2A9PKI8</accession>
<comment type="caution">
    <text evidence="2">The sequence shown here is derived from an EMBL/GenBank/DDBJ whole genome shotgun (WGS) entry which is preliminary data.</text>
</comment>
<evidence type="ECO:0000313" key="3">
    <source>
        <dbReference type="Proteomes" id="UP000037136"/>
    </source>
</evidence>
<protein>
    <submittedName>
        <fullName evidence="2">Uncharacterized protein</fullName>
    </submittedName>
</protein>
<dbReference type="AlphaFoldDB" id="A0A2A9PKI8"/>